<feature type="chain" id="PRO_5012375211" evidence="1">
    <location>
        <begin position="25"/>
        <end position="81"/>
    </location>
</feature>
<accession>A0A224XZN9</accession>
<name>A0A224XZN9_9HEMI</name>
<protein>
    <submittedName>
        <fullName evidence="2">Putative secreted protein</fullName>
    </submittedName>
</protein>
<evidence type="ECO:0000256" key="1">
    <source>
        <dbReference type="SAM" id="SignalP"/>
    </source>
</evidence>
<reference evidence="2" key="1">
    <citation type="journal article" date="2018" name="PLoS Negl. Trop. Dis.">
        <title>An insight into the salivary gland and fat body transcriptome of Panstrongylus lignarius (Hemiptera: Heteroptera), the main vector of Chagas disease in Peru.</title>
        <authorList>
            <person name="Nevoa J.C."/>
            <person name="Mendes M.T."/>
            <person name="da Silva M.V."/>
            <person name="Soares S.C."/>
            <person name="Oliveira C.J.F."/>
            <person name="Ribeiro J.M.C."/>
        </authorList>
    </citation>
    <scope>NUCLEOTIDE SEQUENCE</scope>
</reference>
<feature type="signal peptide" evidence="1">
    <location>
        <begin position="1"/>
        <end position="24"/>
    </location>
</feature>
<keyword evidence="1" id="KW-0732">Signal</keyword>
<sequence length="81" mass="9102">MANISMKFILLLATVAVLCSMCSGIPERRPYLPRPTWRTAIAQPTPVPLQPIVLDRRYHREAATVRAPESIRYAVNDAAVR</sequence>
<organism evidence="2">
    <name type="scientific">Panstrongylus lignarius</name>
    <dbReference type="NCBI Taxonomy" id="156445"/>
    <lineage>
        <taxon>Eukaryota</taxon>
        <taxon>Metazoa</taxon>
        <taxon>Ecdysozoa</taxon>
        <taxon>Arthropoda</taxon>
        <taxon>Hexapoda</taxon>
        <taxon>Insecta</taxon>
        <taxon>Pterygota</taxon>
        <taxon>Neoptera</taxon>
        <taxon>Paraneoptera</taxon>
        <taxon>Hemiptera</taxon>
        <taxon>Heteroptera</taxon>
        <taxon>Panheteroptera</taxon>
        <taxon>Cimicomorpha</taxon>
        <taxon>Reduviidae</taxon>
        <taxon>Triatominae</taxon>
        <taxon>Panstrongylus</taxon>
    </lineage>
</organism>
<proteinExistence type="predicted"/>
<dbReference type="EMBL" id="GFTR01000878">
    <property type="protein sequence ID" value="JAW15548.1"/>
    <property type="molecule type" value="Transcribed_RNA"/>
</dbReference>
<dbReference type="AlphaFoldDB" id="A0A224XZN9"/>
<evidence type="ECO:0000313" key="2">
    <source>
        <dbReference type="EMBL" id="JAW15548.1"/>
    </source>
</evidence>